<dbReference type="InterPro" id="IPR011990">
    <property type="entry name" value="TPR-like_helical_dom_sf"/>
</dbReference>
<name>A0A2T3W3Y7_9DEIO</name>
<dbReference type="InterPro" id="IPR019734">
    <property type="entry name" value="TPR_rpt"/>
</dbReference>
<dbReference type="SUPFAM" id="SSF48452">
    <property type="entry name" value="TPR-like"/>
    <property type="match status" value="1"/>
</dbReference>
<dbReference type="OrthoDB" id="54924at2"/>
<organism evidence="1 2">
    <name type="scientific">Deinococcus arcticus</name>
    <dbReference type="NCBI Taxonomy" id="2136176"/>
    <lineage>
        <taxon>Bacteria</taxon>
        <taxon>Thermotogati</taxon>
        <taxon>Deinococcota</taxon>
        <taxon>Deinococci</taxon>
        <taxon>Deinococcales</taxon>
        <taxon>Deinococcaceae</taxon>
        <taxon>Deinococcus</taxon>
    </lineage>
</organism>
<evidence type="ECO:0000313" key="2">
    <source>
        <dbReference type="Proteomes" id="UP000240317"/>
    </source>
</evidence>
<reference evidence="1 2" key="1">
    <citation type="submission" date="2018-03" db="EMBL/GenBank/DDBJ databases">
        <title>Draft genome of Deinococcus sp. OD32.</title>
        <authorList>
            <person name="Wang X.-P."/>
            <person name="Du Z.-J."/>
        </authorList>
    </citation>
    <scope>NUCLEOTIDE SEQUENCE [LARGE SCALE GENOMIC DNA]</scope>
    <source>
        <strain evidence="1 2">OD32</strain>
    </source>
</reference>
<dbReference type="AlphaFoldDB" id="A0A2T3W3Y7"/>
<dbReference type="SMART" id="SM00028">
    <property type="entry name" value="TPR"/>
    <property type="match status" value="2"/>
</dbReference>
<keyword evidence="2" id="KW-1185">Reference proteome</keyword>
<sequence>MPVFDEVTEQLGHLVQQGDWERVRLHADWALRHLQTRADGLALAEALHGVPAHFHQDRGWAEVLGSVAYRTGNLQALKEVLASWPPATFPALEAYAALLGGHVQQALTLSAACPPDDAIAARVWPRATYEARGDWRAAYGAVLGRLRGRDRALVRTEYALSLANSGDDLAARTAYTTAAAEYGADAWGRASALANRGMTCVRLDDLRTAERALTEALRLTRRPEAAEHRALVWRGLGAVWRRHGEYARALVAFQQAGQQLKDLRAELPLAVRGAALCLMLRAEVDAALDALSTALVDLGVDSGAPHRLHLDLAMGMALNGDITGAAQALSLAQLTTADDRLAAAVVTADLQRQRGKAVPPGPPPGRAAWTEELACLFPELFMAWGRSVRRPEWRVQVQAAGPVEVRMHGEKLPLRPDSDAAALLVLLLLHGGTLNRERVTEELFGGASLDRQRRRLAEAVRQLRLAFGWPEAVCADGHVLALSTEPTWLPLTVPPPAQASLFCAGRYDNWVQEWREVQDGAHVI</sequence>
<dbReference type="Proteomes" id="UP000240317">
    <property type="component" value="Unassembled WGS sequence"/>
</dbReference>
<dbReference type="EMBL" id="PYSV01000023">
    <property type="protein sequence ID" value="PTA66621.1"/>
    <property type="molecule type" value="Genomic_DNA"/>
</dbReference>
<evidence type="ECO:0000313" key="1">
    <source>
        <dbReference type="EMBL" id="PTA66621.1"/>
    </source>
</evidence>
<comment type="caution">
    <text evidence="1">The sequence shown here is derived from an EMBL/GenBank/DDBJ whole genome shotgun (WGS) entry which is preliminary data.</text>
</comment>
<proteinExistence type="predicted"/>
<dbReference type="Gene3D" id="1.10.10.10">
    <property type="entry name" value="Winged helix-like DNA-binding domain superfamily/Winged helix DNA-binding domain"/>
    <property type="match status" value="1"/>
</dbReference>
<dbReference type="Gene3D" id="1.25.40.10">
    <property type="entry name" value="Tetratricopeptide repeat domain"/>
    <property type="match status" value="1"/>
</dbReference>
<accession>A0A2T3W3Y7</accession>
<gene>
    <name evidence="1" type="ORF">C8263_16765</name>
</gene>
<protein>
    <submittedName>
        <fullName evidence="1">Uncharacterized protein</fullName>
    </submittedName>
</protein>
<dbReference type="InterPro" id="IPR036388">
    <property type="entry name" value="WH-like_DNA-bd_sf"/>
</dbReference>
<dbReference type="RefSeq" id="WP_107139290.1">
    <property type="nucleotide sequence ID" value="NZ_PYSV01000023.1"/>
</dbReference>